<evidence type="ECO:0000313" key="2">
    <source>
        <dbReference type="EMBL" id="SEA51684.1"/>
    </source>
</evidence>
<evidence type="ECO:0000313" key="3">
    <source>
        <dbReference type="Proteomes" id="UP000182257"/>
    </source>
</evidence>
<accession>A0A1H4BUA8</accession>
<dbReference type="OrthoDB" id="1082660at2"/>
<organism evidence="2 3">
    <name type="scientific">Xylanibacter ruminicola</name>
    <name type="common">Prevotella ruminicola</name>
    <dbReference type="NCBI Taxonomy" id="839"/>
    <lineage>
        <taxon>Bacteria</taxon>
        <taxon>Pseudomonadati</taxon>
        <taxon>Bacteroidota</taxon>
        <taxon>Bacteroidia</taxon>
        <taxon>Bacteroidales</taxon>
        <taxon>Prevotellaceae</taxon>
        <taxon>Xylanibacter</taxon>
    </lineage>
</organism>
<gene>
    <name evidence="2" type="ORF">SAMN05216462_1615</name>
</gene>
<keyword evidence="1" id="KW-1133">Transmembrane helix</keyword>
<feature type="transmembrane region" description="Helical" evidence="1">
    <location>
        <begin position="50"/>
        <end position="74"/>
    </location>
</feature>
<dbReference type="AlphaFoldDB" id="A0A1H4BUA8"/>
<reference evidence="2 3" key="1">
    <citation type="submission" date="2016-10" db="EMBL/GenBank/DDBJ databases">
        <authorList>
            <person name="de Groot N.N."/>
        </authorList>
    </citation>
    <scope>NUCLEOTIDE SEQUENCE [LARGE SCALE GENOMIC DNA]</scope>
    <source>
        <strain evidence="2 3">D31d</strain>
    </source>
</reference>
<feature type="transmembrane region" description="Helical" evidence="1">
    <location>
        <begin position="12"/>
        <end position="38"/>
    </location>
</feature>
<sequence>MQRMTKEIYEKKHLFVAVIDAVLFTVIPVFALGVLILLPTARNTAFEAEWMHVALVVTLAVLCVFLLVMGPFTLWERYKRYMDLCVGGQPAVIIGDDELQFYSPKGEYKCYRWDEIERFKLTHGKNYSTIQPILKESWRNPTWYAMFFAVYTHTIRTDYLEMPEVDLLAELNAHLR</sequence>
<name>A0A1H4BUA8_XYLRU</name>
<dbReference type="RefSeq" id="WP_139208933.1">
    <property type="nucleotide sequence ID" value="NZ_FNRF01000003.1"/>
</dbReference>
<dbReference type="EMBL" id="FNRF01000003">
    <property type="protein sequence ID" value="SEA51684.1"/>
    <property type="molecule type" value="Genomic_DNA"/>
</dbReference>
<keyword evidence="1" id="KW-0472">Membrane</keyword>
<proteinExistence type="predicted"/>
<keyword evidence="1" id="KW-0812">Transmembrane</keyword>
<dbReference type="Proteomes" id="UP000182257">
    <property type="component" value="Unassembled WGS sequence"/>
</dbReference>
<protein>
    <submittedName>
        <fullName evidence="2">Uncharacterized protein</fullName>
    </submittedName>
</protein>
<evidence type="ECO:0000256" key="1">
    <source>
        <dbReference type="SAM" id="Phobius"/>
    </source>
</evidence>